<dbReference type="Proteomes" id="UP000238762">
    <property type="component" value="Unassembled WGS sequence"/>
</dbReference>
<evidence type="ECO:0000313" key="6">
    <source>
        <dbReference type="Proteomes" id="UP000238762"/>
    </source>
</evidence>
<dbReference type="EMBL" id="PVWJ01000045">
    <property type="protein sequence ID" value="PSB02923.1"/>
    <property type="molecule type" value="Genomic_DNA"/>
</dbReference>
<organism evidence="5 6">
    <name type="scientific">Merismopedia glauca CCAP 1448/3</name>
    <dbReference type="NCBI Taxonomy" id="1296344"/>
    <lineage>
        <taxon>Bacteria</taxon>
        <taxon>Bacillati</taxon>
        <taxon>Cyanobacteriota</taxon>
        <taxon>Cyanophyceae</taxon>
        <taxon>Synechococcales</taxon>
        <taxon>Merismopediaceae</taxon>
        <taxon>Merismopedia</taxon>
    </lineage>
</organism>
<dbReference type="Gene3D" id="3.40.630.20">
    <property type="entry name" value="Peptidase C15, pyroglutamyl peptidase I-like"/>
    <property type="match status" value="2"/>
</dbReference>
<evidence type="ECO:0000256" key="2">
    <source>
        <dbReference type="ARBA" id="ARBA00022670"/>
    </source>
</evidence>
<evidence type="ECO:0000256" key="1">
    <source>
        <dbReference type="ARBA" id="ARBA00006641"/>
    </source>
</evidence>
<reference evidence="5 6" key="1">
    <citation type="submission" date="2018-02" db="EMBL/GenBank/DDBJ databases">
        <authorList>
            <person name="Cohen D.B."/>
            <person name="Kent A.D."/>
        </authorList>
    </citation>
    <scope>NUCLEOTIDE SEQUENCE [LARGE SCALE GENOMIC DNA]</scope>
    <source>
        <strain evidence="5 6">CCAP 1448/3</strain>
    </source>
</reference>
<accession>A0A2T1C475</accession>
<keyword evidence="4" id="KW-0788">Thiol protease</keyword>
<keyword evidence="3" id="KW-0378">Hydrolase</keyword>
<reference evidence="5 6" key="2">
    <citation type="submission" date="2018-03" db="EMBL/GenBank/DDBJ databases">
        <title>The ancient ancestry and fast evolution of plastids.</title>
        <authorList>
            <person name="Moore K.R."/>
            <person name="Magnabosco C."/>
            <person name="Momper L."/>
            <person name="Gold D.A."/>
            <person name="Bosak T."/>
            <person name="Fournier G.P."/>
        </authorList>
    </citation>
    <scope>NUCLEOTIDE SEQUENCE [LARGE SCALE GENOMIC DNA]</scope>
    <source>
        <strain evidence="5 6">CCAP 1448/3</strain>
    </source>
</reference>
<dbReference type="RefSeq" id="WP_106288653.1">
    <property type="nucleotide sequence ID" value="NZ_CAWNTC010000031.1"/>
</dbReference>
<evidence type="ECO:0000256" key="3">
    <source>
        <dbReference type="ARBA" id="ARBA00022801"/>
    </source>
</evidence>
<dbReference type="GO" id="GO:0006508">
    <property type="term" value="P:proteolysis"/>
    <property type="evidence" value="ECO:0007669"/>
    <property type="project" value="UniProtKB-KW"/>
</dbReference>
<dbReference type="AlphaFoldDB" id="A0A2T1C475"/>
<keyword evidence="6" id="KW-1185">Reference proteome</keyword>
<dbReference type="Pfam" id="PF01470">
    <property type="entry name" value="Peptidase_C15"/>
    <property type="match status" value="1"/>
</dbReference>
<sequence>MSISYNSPTCSSKILLTSFDIWLPHHQSNSSDDLLGNLEEHYPHPHRLDLLRRLPVDIVTASQLIIERIEEIKPDAIACCGMAENRAYLTVESRASCQDRILHTSIDLASLIDGLDFTQISHDAGKFVCEGLYYEILNYLQSKLETIPCIFIHVPVLNSANRTSMISDFTQILSRI</sequence>
<dbReference type="OrthoDB" id="9779738at2"/>
<evidence type="ECO:0000256" key="4">
    <source>
        <dbReference type="ARBA" id="ARBA00022807"/>
    </source>
</evidence>
<gene>
    <name evidence="5" type="ORF">C7B64_10770</name>
</gene>
<dbReference type="GO" id="GO:0008234">
    <property type="term" value="F:cysteine-type peptidase activity"/>
    <property type="evidence" value="ECO:0007669"/>
    <property type="project" value="UniProtKB-KW"/>
</dbReference>
<name>A0A2T1C475_9CYAN</name>
<comment type="similarity">
    <text evidence="1">Belongs to the peptidase C15 family.</text>
</comment>
<dbReference type="InterPro" id="IPR016125">
    <property type="entry name" value="Peptidase_C15-like"/>
</dbReference>
<evidence type="ECO:0000313" key="5">
    <source>
        <dbReference type="EMBL" id="PSB02923.1"/>
    </source>
</evidence>
<keyword evidence="2" id="KW-0645">Protease</keyword>
<protein>
    <submittedName>
        <fullName evidence="5">Peptidase C15</fullName>
    </submittedName>
</protein>
<proteinExistence type="inferred from homology"/>
<comment type="caution">
    <text evidence="5">The sequence shown here is derived from an EMBL/GenBank/DDBJ whole genome shotgun (WGS) entry which is preliminary data.</text>
</comment>
<dbReference type="InterPro" id="IPR036440">
    <property type="entry name" value="Peptidase_C15-like_sf"/>
</dbReference>
<dbReference type="SUPFAM" id="SSF53182">
    <property type="entry name" value="Pyrrolidone carboxyl peptidase (pyroglutamate aminopeptidase)"/>
    <property type="match status" value="1"/>
</dbReference>